<dbReference type="InterPro" id="IPR002872">
    <property type="entry name" value="Proline_DH_dom"/>
</dbReference>
<dbReference type="GO" id="GO:0016491">
    <property type="term" value="F:oxidoreductase activity"/>
    <property type="evidence" value="ECO:0007669"/>
    <property type="project" value="UniProtKB-KW"/>
</dbReference>
<dbReference type="SUPFAM" id="SSF51730">
    <property type="entry name" value="FAD-linked oxidoreductase"/>
    <property type="match status" value="1"/>
</dbReference>
<accession>A0A381RS03</accession>
<evidence type="ECO:0000259" key="2">
    <source>
        <dbReference type="Pfam" id="PF01619"/>
    </source>
</evidence>
<evidence type="ECO:0000256" key="1">
    <source>
        <dbReference type="ARBA" id="ARBA00023002"/>
    </source>
</evidence>
<protein>
    <recommendedName>
        <fullName evidence="2">Proline dehydrogenase domain-containing protein</fullName>
    </recommendedName>
</protein>
<keyword evidence="1" id="KW-0560">Oxidoreductase</keyword>
<dbReference type="EMBL" id="UINC01002181">
    <property type="protein sequence ID" value="SUZ93849.1"/>
    <property type="molecule type" value="Genomic_DNA"/>
</dbReference>
<evidence type="ECO:0000313" key="3">
    <source>
        <dbReference type="EMBL" id="SUZ93849.1"/>
    </source>
</evidence>
<sequence>NARICKGIYQEAEAIAFQDSEEIKENFIILARALTAKGAYAGYATHDQDLIDQLLAWIESEKIPPDKFEFQVLYGVPMAGRLEELKNKGYKIRVYVPFGPDWFDYSVRRLKENPNIAGYVIKNMFKNE</sequence>
<dbReference type="Pfam" id="PF01619">
    <property type="entry name" value="Pro_dh"/>
    <property type="match status" value="1"/>
</dbReference>
<organism evidence="3">
    <name type="scientific">marine metagenome</name>
    <dbReference type="NCBI Taxonomy" id="408172"/>
    <lineage>
        <taxon>unclassified sequences</taxon>
        <taxon>metagenomes</taxon>
        <taxon>ecological metagenomes</taxon>
    </lineage>
</organism>
<dbReference type="AlphaFoldDB" id="A0A381RS03"/>
<feature type="domain" description="Proline dehydrogenase" evidence="2">
    <location>
        <begin position="13"/>
        <end position="117"/>
    </location>
</feature>
<dbReference type="Gene3D" id="3.20.20.220">
    <property type="match status" value="1"/>
</dbReference>
<reference evidence="3" key="1">
    <citation type="submission" date="2018-05" db="EMBL/GenBank/DDBJ databases">
        <authorList>
            <person name="Lanie J.A."/>
            <person name="Ng W.-L."/>
            <person name="Kazmierczak K.M."/>
            <person name="Andrzejewski T.M."/>
            <person name="Davidsen T.M."/>
            <person name="Wayne K.J."/>
            <person name="Tettelin H."/>
            <person name="Glass J.I."/>
            <person name="Rusch D."/>
            <person name="Podicherti R."/>
            <person name="Tsui H.-C.T."/>
            <person name="Winkler M.E."/>
        </authorList>
    </citation>
    <scope>NUCLEOTIDE SEQUENCE</scope>
</reference>
<dbReference type="InterPro" id="IPR029041">
    <property type="entry name" value="FAD-linked_oxidoreductase-like"/>
</dbReference>
<feature type="non-terminal residue" evidence="3">
    <location>
        <position position="1"/>
    </location>
</feature>
<proteinExistence type="predicted"/>
<name>A0A381RS03_9ZZZZ</name>
<gene>
    <name evidence="3" type="ORF">METZ01_LOCUS46703</name>
</gene>